<feature type="domain" description="WCX" evidence="2">
    <location>
        <begin position="224"/>
        <end position="292"/>
    </location>
</feature>
<dbReference type="PANTHER" id="PTHR34580">
    <property type="match status" value="1"/>
</dbReference>
<accession>A0ABX7IKK2</accession>
<dbReference type="InterPro" id="IPR026881">
    <property type="entry name" value="WYL_dom"/>
</dbReference>
<keyword evidence="4" id="KW-1185">Reference proteome</keyword>
<dbReference type="PANTHER" id="PTHR34580:SF1">
    <property type="entry name" value="PROTEIN PAFC"/>
    <property type="match status" value="1"/>
</dbReference>
<dbReference type="Pfam" id="PF25583">
    <property type="entry name" value="WCX"/>
    <property type="match status" value="1"/>
</dbReference>
<sequence length="301" mass="33815">MPTSAEERRFTLLTLLSRQPATLAQIAQLPAYREHEGVAQQRLIERDIQTVRESGIIISVDSDYQYRVDTSQRIAVNLEDLDVTILRRLLGAKRRTNVEAFAQYAATKALGQGIVTDKMSAYKLKVPHGDHVVDIAQALEQRTRITFTYLKQGHEVKYLVEPWRIEVHFGAFYMVGAVIKRDGQSARGDVRTFKLSRLSGKVSLLDEPVTLPAVSDTDSALSPVDIDVFVSDPQMPLARRGQIVEMRDDGVIVRFVAADRWDIVDDVLFHSDDACIVAPAWLSNEVAHRIKHAKEVLSGLR</sequence>
<dbReference type="InterPro" id="IPR051534">
    <property type="entry name" value="CBASS_pafABC_assoc_protein"/>
</dbReference>
<evidence type="ECO:0000259" key="2">
    <source>
        <dbReference type="Pfam" id="PF25583"/>
    </source>
</evidence>
<organism evidence="3 4">
    <name type="scientific">Arcanobacterium phocisimile</name>
    <dbReference type="NCBI Taxonomy" id="1302235"/>
    <lineage>
        <taxon>Bacteria</taxon>
        <taxon>Bacillati</taxon>
        <taxon>Actinomycetota</taxon>
        <taxon>Actinomycetes</taxon>
        <taxon>Actinomycetales</taxon>
        <taxon>Actinomycetaceae</taxon>
        <taxon>Arcanobacterium</taxon>
    </lineage>
</organism>
<gene>
    <name evidence="3" type="ORF">JTE88_04345</name>
</gene>
<name>A0ABX7IKK2_9ACTO</name>
<proteinExistence type="predicted"/>
<evidence type="ECO:0000313" key="3">
    <source>
        <dbReference type="EMBL" id="QRV02954.1"/>
    </source>
</evidence>
<dbReference type="RefSeq" id="WP_204425639.1">
    <property type="nucleotide sequence ID" value="NZ_CP070228.1"/>
</dbReference>
<dbReference type="Proteomes" id="UP000602653">
    <property type="component" value="Chromosome"/>
</dbReference>
<protein>
    <submittedName>
        <fullName evidence="3">WYL domain-containing protein</fullName>
    </submittedName>
</protein>
<feature type="domain" description="WYL" evidence="1">
    <location>
        <begin position="132"/>
        <end position="199"/>
    </location>
</feature>
<reference evidence="3 4" key="1">
    <citation type="submission" date="2021-02" db="EMBL/GenBank/DDBJ databases">
        <title>Complete Genome Sequence of Arcanobacterium phocisimile strain DSM 26142T from a harbour seal.</title>
        <authorList>
            <person name="Borowiak M."/>
            <person name="Alssahen M."/>
            <person name="Malorny B."/>
            <person name="Laemmler C."/>
            <person name="Siebert U."/>
            <person name="Ploetz M."/>
            <person name="Abdulmawjood A."/>
        </authorList>
    </citation>
    <scope>NUCLEOTIDE SEQUENCE [LARGE SCALE GENOMIC DNA]</scope>
    <source>
        <strain evidence="3 4">DSM 26142</strain>
    </source>
</reference>
<dbReference type="InterPro" id="IPR057727">
    <property type="entry name" value="WCX_dom"/>
</dbReference>
<evidence type="ECO:0000313" key="4">
    <source>
        <dbReference type="Proteomes" id="UP000602653"/>
    </source>
</evidence>
<dbReference type="Pfam" id="PF13280">
    <property type="entry name" value="WYL"/>
    <property type="match status" value="1"/>
</dbReference>
<evidence type="ECO:0000259" key="1">
    <source>
        <dbReference type="Pfam" id="PF13280"/>
    </source>
</evidence>
<dbReference type="EMBL" id="CP070228">
    <property type="protein sequence ID" value="QRV02954.1"/>
    <property type="molecule type" value="Genomic_DNA"/>
</dbReference>
<dbReference type="PROSITE" id="PS52050">
    <property type="entry name" value="WYL"/>
    <property type="match status" value="1"/>
</dbReference>